<dbReference type="Pfam" id="PF01564">
    <property type="entry name" value="Spermine_synth"/>
    <property type="match status" value="1"/>
</dbReference>
<sequence>MKETEHYRWFEYNGHSIQSLMSKVNPNQVIMPVSQSLLLFLLLDNQHKKILNLGLGGASLERALVSIPNLHITSIEASQPIIDMAKRYFYLPGKVDVICQQAEQFVESIKAKYDVVLCDLFIGEKSPDFLFTECFYKQLCEITTNKAVLSLNIKAENNQQLLKMLLIIKKHFINIAIIEFDNYSNIVILCSHEIIPRQSVLQQRLSNFTQIELSGLEKTIDKMTYIPINQ</sequence>
<name>A0ABU9HDF6_9GAMM</name>
<protein>
    <recommendedName>
        <fullName evidence="4">Spermidine synthase</fullName>
    </recommendedName>
</protein>
<dbReference type="EMBL" id="JBAKBA010000029">
    <property type="protein sequence ID" value="MEL0659929.1"/>
    <property type="molecule type" value="Genomic_DNA"/>
</dbReference>
<keyword evidence="3" id="KW-1185">Reference proteome</keyword>
<organism evidence="2 3">
    <name type="scientific">Psychromonas arctica</name>
    <dbReference type="NCBI Taxonomy" id="168275"/>
    <lineage>
        <taxon>Bacteria</taxon>
        <taxon>Pseudomonadati</taxon>
        <taxon>Pseudomonadota</taxon>
        <taxon>Gammaproteobacteria</taxon>
        <taxon>Alteromonadales</taxon>
        <taxon>Psychromonadaceae</taxon>
        <taxon>Psychromonas</taxon>
    </lineage>
</organism>
<gene>
    <name evidence="2" type="ORF">V6255_12350</name>
</gene>
<dbReference type="PANTHER" id="PTHR43317:SF1">
    <property type="entry name" value="THERMOSPERMINE SYNTHASE ACAULIS5"/>
    <property type="match status" value="1"/>
</dbReference>
<dbReference type="Proteomes" id="UP001366060">
    <property type="component" value="Unassembled WGS sequence"/>
</dbReference>
<proteinExistence type="predicted"/>
<evidence type="ECO:0000256" key="1">
    <source>
        <dbReference type="ARBA" id="ARBA00023115"/>
    </source>
</evidence>
<dbReference type="InterPro" id="IPR029063">
    <property type="entry name" value="SAM-dependent_MTases_sf"/>
</dbReference>
<accession>A0ABU9HDF6</accession>
<evidence type="ECO:0000313" key="3">
    <source>
        <dbReference type="Proteomes" id="UP001366060"/>
    </source>
</evidence>
<dbReference type="SUPFAM" id="SSF53335">
    <property type="entry name" value="S-adenosyl-L-methionine-dependent methyltransferases"/>
    <property type="match status" value="1"/>
</dbReference>
<keyword evidence="1" id="KW-0620">Polyamine biosynthesis</keyword>
<reference evidence="2 3" key="1">
    <citation type="submission" date="2024-02" db="EMBL/GenBank/DDBJ databases">
        <title>Bacteria isolated from the canopy kelp, Nereocystis luetkeana.</title>
        <authorList>
            <person name="Pfister C.A."/>
            <person name="Younker I.T."/>
            <person name="Light S.H."/>
        </authorList>
    </citation>
    <scope>NUCLEOTIDE SEQUENCE [LARGE SCALE GENOMIC DNA]</scope>
    <source>
        <strain evidence="2 3">TI.2.07</strain>
    </source>
</reference>
<evidence type="ECO:0008006" key="4">
    <source>
        <dbReference type="Google" id="ProtNLM"/>
    </source>
</evidence>
<comment type="caution">
    <text evidence="2">The sequence shown here is derived from an EMBL/GenBank/DDBJ whole genome shotgun (WGS) entry which is preliminary data.</text>
</comment>
<dbReference type="PANTHER" id="PTHR43317">
    <property type="entry name" value="THERMOSPERMINE SYNTHASE ACAULIS5"/>
    <property type="match status" value="1"/>
</dbReference>
<dbReference type="RefSeq" id="WP_341628438.1">
    <property type="nucleotide sequence ID" value="NZ_JBAKBA010000029.1"/>
</dbReference>
<evidence type="ECO:0000313" key="2">
    <source>
        <dbReference type="EMBL" id="MEL0659929.1"/>
    </source>
</evidence>
<dbReference type="Gene3D" id="3.40.50.150">
    <property type="entry name" value="Vaccinia Virus protein VP39"/>
    <property type="match status" value="1"/>
</dbReference>
<dbReference type="CDD" id="cd02440">
    <property type="entry name" value="AdoMet_MTases"/>
    <property type="match status" value="1"/>
</dbReference>